<comment type="caution">
    <text evidence="1">The sequence shown here is derived from an EMBL/GenBank/DDBJ whole genome shotgun (WGS) entry which is preliminary data.</text>
</comment>
<protein>
    <submittedName>
        <fullName evidence="1">Uncharacterized protein</fullName>
    </submittedName>
</protein>
<gene>
    <name evidence="1" type="ORF">ANANG_G00234900</name>
</gene>
<evidence type="ECO:0000313" key="1">
    <source>
        <dbReference type="EMBL" id="KAG5837030.1"/>
    </source>
</evidence>
<keyword evidence="2" id="KW-1185">Reference proteome</keyword>
<dbReference type="Proteomes" id="UP001044222">
    <property type="component" value="Chromosome 13"/>
</dbReference>
<organism evidence="1 2">
    <name type="scientific">Anguilla anguilla</name>
    <name type="common">European freshwater eel</name>
    <name type="synonym">Muraena anguilla</name>
    <dbReference type="NCBI Taxonomy" id="7936"/>
    <lineage>
        <taxon>Eukaryota</taxon>
        <taxon>Metazoa</taxon>
        <taxon>Chordata</taxon>
        <taxon>Craniata</taxon>
        <taxon>Vertebrata</taxon>
        <taxon>Euteleostomi</taxon>
        <taxon>Actinopterygii</taxon>
        <taxon>Neopterygii</taxon>
        <taxon>Teleostei</taxon>
        <taxon>Anguilliformes</taxon>
        <taxon>Anguillidae</taxon>
        <taxon>Anguilla</taxon>
    </lineage>
</organism>
<dbReference type="EMBL" id="JAFIRN010000013">
    <property type="protein sequence ID" value="KAG5837030.1"/>
    <property type="molecule type" value="Genomic_DNA"/>
</dbReference>
<sequence>MVQLSTQSTHGQYHIPNHSNRAHHKLLSRWQRGIIVANHSELYCTIRTKLPVHQLITGYWVSITVK</sequence>
<name>A0A9D3RNP1_ANGAN</name>
<accession>A0A9D3RNP1</accession>
<evidence type="ECO:0000313" key="2">
    <source>
        <dbReference type="Proteomes" id="UP001044222"/>
    </source>
</evidence>
<reference evidence="1" key="1">
    <citation type="submission" date="2021-01" db="EMBL/GenBank/DDBJ databases">
        <title>A chromosome-scale assembly of European eel, Anguilla anguilla.</title>
        <authorList>
            <person name="Henkel C."/>
            <person name="Jong-Raadsen S.A."/>
            <person name="Dufour S."/>
            <person name="Weltzien F.-A."/>
            <person name="Palstra A.P."/>
            <person name="Pelster B."/>
            <person name="Spaink H.P."/>
            <person name="Van Den Thillart G.E."/>
            <person name="Jansen H."/>
            <person name="Zahm M."/>
            <person name="Klopp C."/>
            <person name="Cedric C."/>
            <person name="Louis A."/>
            <person name="Berthelot C."/>
            <person name="Parey E."/>
            <person name="Roest Crollius H."/>
            <person name="Montfort J."/>
            <person name="Robinson-Rechavi M."/>
            <person name="Bucao C."/>
            <person name="Bouchez O."/>
            <person name="Gislard M."/>
            <person name="Lluch J."/>
            <person name="Milhes M."/>
            <person name="Lampietro C."/>
            <person name="Lopez Roques C."/>
            <person name="Donnadieu C."/>
            <person name="Braasch I."/>
            <person name="Desvignes T."/>
            <person name="Postlethwait J."/>
            <person name="Bobe J."/>
            <person name="Guiguen Y."/>
            <person name="Dirks R."/>
        </authorList>
    </citation>
    <scope>NUCLEOTIDE SEQUENCE</scope>
    <source>
        <strain evidence="1">Tag_6206</strain>
        <tissue evidence="1">Liver</tissue>
    </source>
</reference>
<proteinExistence type="predicted"/>
<dbReference type="AlphaFoldDB" id="A0A9D3RNP1"/>